<reference evidence="1" key="1">
    <citation type="submission" date="2023-07" db="EMBL/GenBank/DDBJ databases">
        <title>Gilvimarinus algae sp. nov., isolated from the surface of Kelp.</title>
        <authorList>
            <person name="Sun Y.Y."/>
            <person name="Gong Y."/>
            <person name="Du Z.J."/>
        </authorList>
    </citation>
    <scope>NUCLEOTIDE SEQUENCE</scope>
    <source>
        <strain evidence="1">SDUM040014</strain>
    </source>
</reference>
<evidence type="ECO:0000313" key="2">
    <source>
        <dbReference type="Proteomes" id="UP001168380"/>
    </source>
</evidence>
<proteinExistence type="predicted"/>
<dbReference type="EMBL" id="JAULRT010000062">
    <property type="protein sequence ID" value="MDO3384194.1"/>
    <property type="molecule type" value="Genomic_DNA"/>
</dbReference>
<gene>
    <name evidence="1" type="ORF">QWI16_18590</name>
</gene>
<comment type="caution">
    <text evidence="1">The sequence shown here is derived from an EMBL/GenBank/DDBJ whole genome shotgun (WGS) entry which is preliminary data.</text>
</comment>
<organism evidence="1 2">
    <name type="scientific">Gilvimarinus algae</name>
    <dbReference type="NCBI Taxonomy" id="3058037"/>
    <lineage>
        <taxon>Bacteria</taxon>
        <taxon>Pseudomonadati</taxon>
        <taxon>Pseudomonadota</taxon>
        <taxon>Gammaproteobacteria</taxon>
        <taxon>Cellvibrionales</taxon>
        <taxon>Cellvibrionaceae</taxon>
        <taxon>Gilvimarinus</taxon>
    </lineage>
</organism>
<dbReference type="Proteomes" id="UP001168380">
    <property type="component" value="Unassembled WGS sequence"/>
</dbReference>
<evidence type="ECO:0000313" key="1">
    <source>
        <dbReference type="EMBL" id="MDO3384194.1"/>
    </source>
</evidence>
<accession>A0ABT8TJC6</accession>
<keyword evidence="2" id="KW-1185">Reference proteome</keyword>
<protein>
    <submittedName>
        <fullName evidence="1">Uncharacterized protein</fullName>
    </submittedName>
</protein>
<name>A0ABT8TJC6_9GAMM</name>
<sequence>MSAVVVIVVLLVVAMIVGPLAMMRPTPAQKRRDSLRLAARELGLGVGFKRLPARATDTAEPESVPVYSLQVKGGSHWLLVRTDYAHEMHLLQWWQPVGAPAPEAVTAYLRESLPKLPSDVAALGGQSSQLQVFWKERGDAEVVASIAEFLRGLAQAQGSPPVVEAR</sequence>
<dbReference type="RefSeq" id="WP_302715557.1">
    <property type="nucleotide sequence ID" value="NZ_JAULRT010000062.1"/>
</dbReference>